<dbReference type="Gene3D" id="3.40.50.300">
    <property type="entry name" value="P-loop containing nucleotide triphosphate hydrolases"/>
    <property type="match status" value="1"/>
</dbReference>
<dbReference type="SUPFAM" id="SSF52540">
    <property type="entry name" value="P-loop containing nucleoside triphosphate hydrolases"/>
    <property type="match status" value="1"/>
</dbReference>
<keyword evidence="3" id="KW-0547">Nucleotide-binding</keyword>
<keyword evidence="7" id="KW-1185">Reference proteome</keyword>
<evidence type="ECO:0000259" key="5">
    <source>
        <dbReference type="PROSITE" id="PS50893"/>
    </source>
</evidence>
<protein>
    <submittedName>
        <fullName evidence="6">ABC transporter</fullName>
    </submittedName>
</protein>
<sequence>MKAIEIKNAYFSYDRDPILRDLNLTVKNKEKITIIGGNGVGKTTLIKIIVGELKLDSGSIKIFEEDFNKNILKKIGYVPQSQKENLYTFPITVKELVTLQLYDSLGKFKIPRKEHYHKTMVLLKEMNLEKYADYPIRELSGGLRQRVVITRALVNEPDILIFDEPTSGVDESSKAQFAKTIEELNEKFEVSIILITHELDWVMNNLKMDSIYELKKGGLVNVSI</sequence>
<keyword evidence="4" id="KW-0067">ATP-binding</keyword>
<evidence type="ECO:0000256" key="2">
    <source>
        <dbReference type="ARBA" id="ARBA00022448"/>
    </source>
</evidence>
<reference evidence="6 7" key="1">
    <citation type="journal article" date="2016" name="Appl. Environ. Microbiol.">
        <title>Function and Phylogeny of Bacterial Butyryl Coenzyme A:Acetate Transferases and Their Diversity in the Proximal Colon of Swine.</title>
        <authorList>
            <person name="Trachsel J."/>
            <person name="Bayles D.O."/>
            <person name="Looft T."/>
            <person name="Levine U.Y."/>
            <person name="Allen H.K."/>
        </authorList>
    </citation>
    <scope>NUCLEOTIDE SEQUENCE [LARGE SCALE GENOMIC DNA]</scope>
    <source>
        <strain evidence="6 7">35-6-1</strain>
    </source>
</reference>
<evidence type="ECO:0000256" key="3">
    <source>
        <dbReference type="ARBA" id="ARBA00022741"/>
    </source>
</evidence>
<evidence type="ECO:0000256" key="4">
    <source>
        <dbReference type="ARBA" id="ARBA00022840"/>
    </source>
</evidence>
<comment type="similarity">
    <text evidence="1">Belongs to the ABC transporter superfamily.</text>
</comment>
<dbReference type="PANTHER" id="PTHR42734:SF17">
    <property type="entry name" value="METAL TRANSPORT SYSTEM ATP-BINDING PROTEIN TM_0124-RELATED"/>
    <property type="match status" value="1"/>
</dbReference>
<dbReference type="PANTHER" id="PTHR42734">
    <property type="entry name" value="METAL TRANSPORT SYSTEM ATP-BINDING PROTEIN TM_0124-RELATED"/>
    <property type="match status" value="1"/>
</dbReference>
<organism evidence="6 7">
    <name type="scientific">Peptoniphilus porci</name>
    <dbReference type="NCBI Taxonomy" id="2652280"/>
    <lineage>
        <taxon>Bacteria</taxon>
        <taxon>Bacillati</taxon>
        <taxon>Bacillota</taxon>
        <taxon>Tissierellia</taxon>
        <taxon>Tissierellales</taxon>
        <taxon>Peptoniphilaceae</taxon>
        <taxon>Peptoniphilus</taxon>
    </lineage>
</organism>
<dbReference type="EMBL" id="MJIH01000001">
    <property type="protein sequence ID" value="OLR65046.1"/>
    <property type="molecule type" value="Genomic_DNA"/>
</dbReference>
<dbReference type="GO" id="GO:0005524">
    <property type="term" value="F:ATP binding"/>
    <property type="evidence" value="ECO:0007669"/>
    <property type="project" value="UniProtKB-KW"/>
</dbReference>
<evidence type="ECO:0000256" key="1">
    <source>
        <dbReference type="ARBA" id="ARBA00005417"/>
    </source>
</evidence>
<dbReference type="InterPro" id="IPR050153">
    <property type="entry name" value="Metal_Ion_Import_ABC"/>
</dbReference>
<dbReference type="STRING" id="1465756.BIV18_05715"/>
<dbReference type="Proteomes" id="UP000187166">
    <property type="component" value="Unassembled WGS sequence"/>
</dbReference>
<accession>A0A1U7M0H0</accession>
<keyword evidence="2" id="KW-0813">Transport</keyword>
<gene>
    <name evidence="6" type="ORF">BIV18_05715</name>
</gene>
<dbReference type="GO" id="GO:0016887">
    <property type="term" value="F:ATP hydrolysis activity"/>
    <property type="evidence" value="ECO:0007669"/>
    <property type="project" value="InterPro"/>
</dbReference>
<evidence type="ECO:0000313" key="6">
    <source>
        <dbReference type="EMBL" id="OLR65046.1"/>
    </source>
</evidence>
<dbReference type="InterPro" id="IPR003439">
    <property type="entry name" value="ABC_transporter-like_ATP-bd"/>
</dbReference>
<comment type="caution">
    <text evidence="6">The sequence shown here is derived from an EMBL/GenBank/DDBJ whole genome shotgun (WGS) entry which is preliminary data.</text>
</comment>
<dbReference type="InterPro" id="IPR027417">
    <property type="entry name" value="P-loop_NTPase"/>
</dbReference>
<dbReference type="Pfam" id="PF00005">
    <property type="entry name" value="ABC_tran"/>
    <property type="match status" value="1"/>
</dbReference>
<evidence type="ECO:0000313" key="7">
    <source>
        <dbReference type="Proteomes" id="UP000187166"/>
    </source>
</evidence>
<proteinExistence type="inferred from homology"/>
<feature type="domain" description="ABC transporter" evidence="5">
    <location>
        <begin position="4"/>
        <end position="224"/>
    </location>
</feature>
<dbReference type="SMART" id="SM00382">
    <property type="entry name" value="AAA"/>
    <property type="match status" value="1"/>
</dbReference>
<name>A0A1U7M0H0_9FIRM</name>
<dbReference type="InterPro" id="IPR003593">
    <property type="entry name" value="AAA+_ATPase"/>
</dbReference>
<dbReference type="PROSITE" id="PS50893">
    <property type="entry name" value="ABC_TRANSPORTER_2"/>
    <property type="match status" value="1"/>
</dbReference>
<dbReference type="AlphaFoldDB" id="A0A1U7M0H0"/>